<keyword evidence="2" id="KW-0732">Signal</keyword>
<organism evidence="4 5">
    <name type="scientific">Penicillium diatomitis</name>
    <dbReference type="NCBI Taxonomy" id="2819901"/>
    <lineage>
        <taxon>Eukaryota</taxon>
        <taxon>Fungi</taxon>
        <taxon>Dikarya</taxon>
        <taxon>Ascomycota</taxon>
        <taxon>Pezizomycotina</taxon>
        <taxon>Eurotiomycetes</taxon>
        <taxon>Eurotiomycetidae</taxon>
        <taxon>Eurotiales</taxon>
        <taxon>Aspergillaceae</taxon>
        <taxon>Penicillium</taxon>
    </lineage>
</organism>
<feature type="domain" description="Glycoside hydrolase 131 catalytic N-terminal" evidence="3">
    <location>
        <begin position="20"/>
        <end position="250"/>
    </location>
</feature>
<dbReference type="AlphaFoldDB" id="A0A9W9WTT0"/>
<dbReference type="RefSeq" id="XP_056787132.1">
    <property type="nucleotide sequence ID" value="XM_056938040.1"/>
</dbReference>
<feature type="compositionally biased region" description="Low complexity" evidence="1">
    <location>
        <begin position="258"/>
        <end position="317"/>
    </location>
</feature>
<name>A0A9W9WTT0_9EURO</name>
<accession>A0A9W9WTT0</accession>
<feature type="compositionally biased region" description="Acidic residues" evidence="1">
    <location>
        <begin position="368"/>
        <end position="394"/>
    </location>
</feature>
<evidence type="ECO:0000256" key="1">
    <source>
        <dbReference type="SAM" id="MobiDB-lite"/>
    </source>
</evidence>
<feature type="chain" id="PRO_5040874655" description="Glycoside hydrolase 131 catalytic N-terminal domain-containing protein" evidence="2">
    <location>
        <begin position="18"/>
        <end position="394"/>
    </location>
</feature>
<feature type="compositionally biased region" description="Polar residues" evidence="1">
    <location>
        <begin position="324"/>
        <end position="347"/>
    </location>
</feature>
<evidence type="ECO:0000313" key="5">
    <source>
        <dbReference type="Proteomes" id="UP001148312"/>
    </source>
</evidence>
<comment type="caution">
    <text evidence="4">The sequence shown here is derived from an EMBL/GenBank/DDBJ whole genome shotgun (WGS) entry which is preliminary data.</text>
</comment>
<evidence type="ECO:0000313" key="4">
    <source>
        <dbReference type="EMBL" id="KAJ5475374.1"/>
    </source>
</evidence>
<keyword evidence="5" id="KW-1185">Reference proteome</keyword>
<dbReference type="Gene3D" id="2.60.120.1160">
    <property type="match status" value="1"/>
</dbReference>
<dbReference type="PANTHER" id="PTHR34612">
    <property type="entry name" value="GH131_N DOMAIN-CONTAINING PROTEIN"/>
    <property type="match status" value="1"/>
</dbReference>
<protein>
    <recommendedName>
        <fullName evidence="3">Glycoside hydrolase 131 catalytic N-terminal domain-containing protein</fullName>
    </recommendedName>
</protein>
<reference evidence="4" key="2">
    <citation type="journal article" date="2023" name="IMA Fungus">
        <title>Comparative genomic study of the Penicillium genus elucidates a diverse pangenome and 15 lateral gene transfer events.</title>
        <authorList>
            <person name="Petersen C."/>
            <person name="Sorensen T."/>
            <person name="Nielsen M.R."/>
            <person name="Sondergaard T.E."/>
            <person name="Sorensen J.L."/>
            <person name="Fitzpatrick D.A."/>
            <person name="Frisvad J.C."/>
            <person name="Nielsen K.L."/>
        </authorList>
    </citation>
    <scope>NUCLEOTIDE SEQUENCE</scope>
    <source>
        <strain evidence="4">IBT 30728</strain>
    </source>
</reference>
<dbReference type="Proteomes" id="UP001148312">
    <property type="component" value="Unassembled WGS sequence"/>
</dbReference>
<dbReference type="GeneID" id="81628290"/>
<feature type="region of interest" description="Disordered" evidence="1">
    <location>
        <begin position="257"/>
        <end position="394"/>
    </location>
</feature>
<dbReference type="EMBL" id="JAPWDQ010000012">
    <property type="protein sequence ID" value="KAJ5475374.1"/>
    <property type="molecule type" value="Genomic_DNA"/>
</dbReference>
<reference evidence="4" key="1">
    <citation type="submission" date="2022-12" db="EMBL/GenBank/DDBJ databases">
        <authorList>
            <person name="Petersen C."/>
        </authorList>
    </citation>
    <scope>NUCLEOTIDE SEQUENCE</scope>
    <source>
        <strain evidence="4">IBT 30728</strain>
    </source>
</reference>
<sequence>MNKYLTLFASLPIAVQCGEVVWSGLFDSSASVADFDKWSFSNPVGAWQWYIHGNAKTSTYLGLSKDFKNPADTSDAQGVRITIDGTAFWEGQDMERSELIPQTSAQLGSGRLFYHFSVKTDTTNAPNPKFEHQLAFFESHFTELKYGRLSGDSATEDNNLRWMVGGQTKWSTDLEASQWYNFAYDIDFDGQTVGLWASNGSAPLTEVVTGVKASTSTNSADWHVGQLRLPNGGTDAQAEDWFWSGVYIEKGPITTSIAGPSAGQGQGESAAAQPQSSAPSTSQVATSQAASASPASSSTMTVEQASTSVSTSASTTSPAGKQAAATSQTSTPVIQQLSTPSAQIPSQTPAHTPEPTPVPAATPSAGGDGDDYDDDDEECEDEDGEDSGDYEEDC</sequence>
<feature type="signal peptide" evidence="2">
    <location>
        <begin position="1"/>
        <end position="17"/>
    </location>
</feature>
<proteinExistence type="predicted"/>
<evidence type="ECO:0000256" key="2">
    <source>
        <dbReference type="SAM" id="SignalP"/>
    </source>
</evidence>
<dbReference type="Pfam" id="PF18271">
    <property type="entry name" value="GH131_N"/>
    <property type="match status" value="1"/>
</dbReference>
<gene>
    <name evidence="4" type="ORF">N7539_008440</name>
</gene>
<evidence type="ECO:0000259" key="3">
    <source>
        <dbReference type="Pfam" id="PF18271"/>
    </source>
</evidence>
<dbReference type="InterPro" id="IPR041524">
    <property type="entry name" value="GH131_N"/>
</dbReference>
<dbReference type="PANTHER" id="PTHR34612:SF6">
    <property type="entry name" value="GLYCOSIDE HYDROLASE 131 CATALYTIC N-TERMINAL DOMAIN-CONTAINING PROTEIN"/>
    <property type="match status" value="1"/>
</dbReference>